<evidence type="ECO:0000256" key="9">
    <source>
        <dbReference type="SAM" id="MobiDB-lite"/>
    </source>
</evidence>
<feature type="transmembrane region" description="Helical" evidence="8">
    <location>
        <begin position="174"/>
        <end position="195"/>
    </location>
</feature>
<dbReference type="InterPro" id="IPR001905">
    <property type="entry name" value="Ammonium_transpt"/>
</dbReference>
<feature type="transmembrane region" description="Helical" evidence="8">
    <location>
        <begin position="145"/>
        <end position="167"/>
    </location>
</feature>
<name>A0A836BZ63_9CHLO</name>
<dbReference type="SUPFAM" id="SSF111352">
    <property type="entry name" value="Ammonium transporter"/>
    <property type="match status" value="1"/>
</dbReference>
<comment type="caution">
    <text evidence="11">The sequence shown here is derived from an EMBL/GenBank/DDBJ whole genome shotgun (WGS) entry which is preliminary data.</text>
</comment>
<evidence type="ECO:0000256" key="8">
    <source>
        <dbReference type="RuleBase" id="RU362002"/>
    </source>
</evidence>
<organism evidence="11 12">
    <name type="scientific">Edaphochlamys debaryana</name>
    <dbReference type="NCBI Taxonomy" id="47281"/>
    <lineage>
        <taxon>Eukaryota</taxon>
        <taxon>Viridiplantae</taxon>
        <taxon>Chlorophyta</taxon>
        <taxon>core chlorophytes</taxon>
        <taxon>Chlorophyceae</taxon>
        <taxon>CS clade</taxon>
        <taxon>Chlamydomonadales</taxon>
        <taxon>Chlamydomonadales incertae sedis</taxon>
        <taxon>Edaphochlamys</taxon>
    </lineage>
</organism>
<sequence length="710" mass="71266">MASPSPLNLGGCSQQQYDELIAALGPQQPASVAVALCNIFTTRDRTTEVAFGLNTVFMILSGALVFIMHGGFAMLEAGAIRSKNAMNILLQTVLDGAASALMWYLVGYGFAYGVGDNPNGFIGDADFALARYASHNPGAGGYPNWTAWFFQWAFCATAATIPAGAVAERFNFNAYLGYSLFLGGFVYPVVVHWVWCPTGWLGYLGQSPLLGTGMIDFAGSGVVHMVGGLAGLTGAALVGPRLGRFDMDGRPVPMPGHSAILVVLGTVLLWFGWYGFNPGSALTADTPNAAIIAGRAAVTTTLSGAAGGLTCLLLGFVRHVAWDLISLCNGMLVGFVSITAGCHVLEPWAALIAGAVGAVVFELSCALLLRLRVDDVVSAGPMHGLCGAWGVVIVGLLAKQEYVQQAYVRDDYPYGLFYGGGGKLLASQVIGILAIGGWVMGTMGPFFLAFRAAGALRISAEDEHTGLDVSKHGGSAYHLHPQGGGGAFHTGAGAGGAGLTHMGLGLYHTGLGSAEGGEGHEPQHSHLHTMAGKAGVGDSIMRGATLGFANGGGISYHHSVGGGNFSSHHPTVHSVASNHSAGVTMGLGPVPVSPVAAIMGAAAAGGHGGAGMTNGFAGGAMTNAGPAGPAGARARGSNGEVMLVDVAAGPSREGGIKPIAAPAPGAPAPATPGGVGDASPSHGGGSVAPAQAARPAAVTGPAAAAEGAEQ</sequence>
<evidence type="ECO:0000256" key="7">
    <source>
        <dbReference type="ARBA" id="ARBA00023177"/>
    </source>
</evidence>
<feature type="transmembrane region" description="Helical" evidence="8">
    <location>
        <begin position="51"/>
        <end position="75"/>
    </location>
</feature>
<dbReference type="PROSITE" id="PS01219">
    <property type="entry name" value="AMMONIUM_TRANSP"/>
    <property type="match status" value="1"/>
</dbReference>
<evidence type="ECO:0000256" key="1">
    <source>
        <dbReference type="ARBA" id="ARBA00004141"/>
    </source>
</evidence>
<evidence type="ECO:0000259" key="10">
    <source>
        <dbReference type="Pfam" id="PF00909"/>
    </source>
</evidence>
<dbReference type="PANTHER" id="PTHR11730:SF6">
    <property type="entry name" value="AMMONIUM TRANSPORTER"/>
    <property type="match status" value="1"/>
</dbReference>
<evidence type="ECO:0000256" key="3">
    <source>
        <dbReference type="ARBA" id="ARBA00022448"/>
    </source>
</evidence>
<protein>
    <recommendedName>
        <fullName evidence="8">Ammonium transporter</fullName>
    </recommendedName>
</protein>
<keyword evidence="3 8" id="KW-0813">Transport</keyword>
<feature type="transmembrane region" description="Helical" evidence="8">
    <location>
        <begin position="425"/>
        <end position="450"/>
    </location>
</feature>
<dbReference type="InterPro" id="IPR018047">
    <property type="entry name" value="Ammonium_transpt_CS"/>
</dbReference>
<evidence type="ECO:0000313" key="11">
    <source>
        <dbReference type="EMBL" id="KAG2494365.1"/>
    </source>
</evidence>
<dbReference type="PANTHER" id="PTHR11730">
    <property type="entry name" value="AMMONIUM TRANSPORTER"/>
    <property type="match status" value="1"/>
</dbReference>
<evidence type="ECO:0000256" key="4">
    <source>
        <dbReference type="ARBA" id="ARBA00022692"/>
    </source>
</evidence>
<evidence type="ECO:0000256" key="6">
    <source>
        <dbReference type="ARBA" id="ARBA00023136"/>
    </source>
</evidence>
<evidence type="ECO:0000313" key="12">
    <source>
        <dbReference type="Proteomes" id="UP000612055"/>
    </source>
</evidence>
<dbReference type="Gene3D" id="1.10.3430.10">
    <property type="entry name" value="Ammonium transporter AmtB like domains"/>
    <property type="match status" value="1"/>
</dbReference>
<dbReference type="GO" id="GO:0008519">
    <property type="term" value="F:ammonium channel activity"/>
    <property type="evidence" value="ECO:0007669"/>
    <property type="project" value="InterPro"/>
</dbReference>
<accession>A0A836BZ63</accession>
<keyword evidence="5 8" id="KW-1133">Transmembrane helix</keyword>
<keyword evidence="12" id="KW-1185">Reference proteome</keyword>
<proteinExistence type="inferred from homology"/>
<feature type="region of interest" description="Disordered" evidence="9">
    <location>
        <begin position="654"/>
        <end position="710"/>
    </location>
</feature>
<keyword evidence="4 8" id="KW-0812">Transmembrane</keyword>
<evidence type="ECO:0000256" key="5">
    <source>
        <dbReference type="ARBA" id="ARBA00022989"/>
    </source>
</evidence>
<feature type="transmembrane region" description="Helical" evidence="8">
    <location>
        <begin position="324"/>
        <end position="342"/>
    </location>
</feature>
<dbReference type="InterPro" id="IPR024041">
    <property type="entry name" value="NH4_transpt_AmtB-like_dom"/>
</dbReference>
<feature type="transmembrane region" description="Helical" evidence="8">
    <location>
        <begin position="87"/>
        <end position="106"/>
    </location>
</feature>
<dbReference type="AlphaFoldDB" id="A0A836BZ63"/>
<comment type="similarity">
    <text evidence="2 8">Belongs to the ammonia transporter channel (TC 1.A.11.2) family.</text>
</comment>
<dbReference type="GO" id="GO:0097272">
    <property type="term" value="P:ammonium homeostasis"/>
    <property type="evidence" value="ECO:0007669"/>
    <property type="project" value="TreeGrafter"/>
</dbReference>
<dbReference type="OrthoDB" id="534912at2759"/>
<dbReference type="Proteomes" id="UP000612055">
    <property type="component" value="Unassembled WGS sequence"/>
</dbReference>
<feature type="transmembrane region" description="Helical" evidence="8">
    <location>
        <begin position="376"/>
        <end position="398"/>
    </location>
</feature>
<dbReference type="FunFam" id="1.10.3430.10:FF:000006">
    <property type="entry name" value="Ammonium transporter"/>
    <property type="match status" value="1"/>
</dbReference>
<dbReference type="InterPro" id="IPR029020">
    <property type="entry name" value="Ammonium/urea_transptr"/>
</dbReference>
<dbReference type="Pfam" id="PF00909">
    <property type="entry name" value="Ammonium_transp"/>
    <property type="match status" value="1"/>
</dbReference>
<keyword evidence="6 8" id="KW-0472">Membrane</keyword>
<feature type="transmembrane region" description="Helical" evidence="8">
    <location>
        <begin position="259"/>
        <end position="276"/>
    </location>
</feature>
<reference evidence="11" key="1">
    <citation type="journal article" date="2020" name="bioRxiv">
        <title>Comparative genomics of Chlamydomonas.</title>
        <authorList>
            <person name="Craig R.J."/>
            <person name="Hasan A.R."/>
            <person name="Ness R.W."/>
            <person name="Keightley P.D."/>
        </authorList>
    </citation>
    <scope>NUCLEOTIDE SEQUENCE</scope>
    <source>
        <strain evidence="11">CCAP 11/70</strain>
    </source>
</reference>
<feature type="compositionally biased region" description="Low complexity" evidence="9">
    <location>
        <begin position="687"/>
        <end position="710"/>
    </location>
</feature>
<evidence type="ECO:0000256" key="2">
    <source>
        <dbReference type="ARBA" id="ARBA00005887"/>
    </source>
</evidence>
<dbReference type="NCBIfam" id="TIGR00836">
    <property type="entry name" value="amt"/>
    <property type="match status" value="1"/>
</dbReference>
<feature type="domain" description="Ammonium transporter AmtB-like" evidence="10">
    <location>
        <begin position="56"/>
        <end position="477"/>
    </location>
</feature>
<keyword evidence="7 8" id="KW-0924">Ammonia transport</keyword>
<feature type="transmembrane region" description="Helical" evidence="8">
    <location>
        <begin position="348"/>
        <end position="369"/>
    </location>
</feature>
<feature type="transmembrane region" description="Helical" evidence="8">
    <location>
        <begin position="215"/>
        <end position="238"/>
    </location>
</feature>
<comment type="subcellular location">
    <subcellularLocation>
        <location evidence="8">Cell membrane</location>
        <topology evidence="8">Multi-pass membrane protein</topology>
    </subcellularLocation>
    <subcellularLocation>
        <location evidence="1">Membrane</location>
        <topology evidence="1">Multi-pass membrane protein</topology>
    </subcellularLocation>
</comment>
<feature type="transmembrane region" description="Helical" evidence="8">
    <location>
        <begin position="296"/>
        <end position="317"/>
    </location>
</feature>
<dbReference type="GO" id="GO:0005886">
    <property type="term" value="C:plasma membrane"/>
    <property type="evidence" value="ECO:0007669"/>
    <property type="project" value="UniProtKB-SubCell"/>
</dbReference>
<dbReference type="EMBL" id="JAEHOE010000031">
    <property type="protein sequence ID" value="KAG2494365.1"/>
    <property type="molecule type" value="Genomic_DNA"/>
</dbReference>
<gene>
    <name evidence="11" type="ORF">HYH03_007422</name>
</gene>